<evidence type="ECO:0000256" key="3">
    <source>
        <dbReference type="ARBA" id="ARBA00022475"/>
    </source>
</evidence>
<dbReference type="PANTHER" id="PTHR33121:SF79">
    <property type="entry name" value="CYCLIC DI-GMP PHOSPHODIESTERASE PDED-RELATED"/>
    <property type="match status" value="1"/>
</dbReference>
<accession>A0A1I4XU43</accession>
<comment type="subcellular location">
    <subcellularLocation>
        <location evidence="1">Cell membrane</location>
        <topology evidence="1">Multi-pass membrane protein</topology>
    </subcellularLocation>
</comment>
<evidence type="ECO:0000256" key="9">
    <source>
        <dbReference type="ARBA" id="ARBA00034290"/>
    </source>
</evidence>
<dbReference type="Gene3D" id="3.20.20.450">
    <property type="entry name" value="EAL domain"/>
    <property type="match status" value="1"/>
</dbReference>
<name>A0A1I4XU43_9GAMM</name>
<dbReference type="CDD" id="cd01948">
    <property type="entry name" value="EAL"/>
    <property type="match status" value="1"/>
</dbReference>
<dbReference type="STRING" id="578942.SAMN05216289_11243"/>
<dbReference type="Proteomes" id="UP000198575">
    <property type="component" value="Unassembled WGS sequence"/>
</dbReference>
<organism evidence="12 13">
    <name type="scientific">Dokdonella immobilis</name>
    <dbReference type="NCBI Taxonomy" id="578942"/>
    <lineage>
        <taxon>Bacteria</taxon>
        <taxon>Pseudomonadati</taxon>
        <taxon>Pseudomonadota</taxon>
        <taxon>Gammaproteobacteria</taxon>
        <taxon>Lysobacterales</taxon>
        <taxon>Rhodanobacteraceae</taxon>
        <taxon>Dokdonella</taxon>
    </lineage>
</organism>
<sequence length="532" mass="58412">MRKKLTTTIVLAVGIFGIALPVLAALYLAHRQSMDAEIRLANTMAGEILRRADAAGDQAIAAYTELSTPEDGDPCSDARLKRMRDVDLNLSYVEVVGYVDKDRLVCSSLGRHGEGIPLGPVEFVSSRGASVRTSVDLGLGTGEDGRFLILQKGSLAAALHPEMLIDTFQDRKDIAVGIFGRTGRMRLSSRGEFETKWMSRLGGATSANFFDGRHLVTLLRSSHYDTVAYVAVPADYLRSRLYGFFSVLVPIALVLGALLSFGIVRLARQRASLPAELKAALRRGEFEMYYQPIVELATRRIVGFEALMRWPRRDGPRLRPDLFIPAAEDCGLITQFTDYMLKRIAVDAPRLIERRPHCYVSVNLGSSDLHSEAILDQLRKLLATRGIRPQCIVVEATEHSFLDPLLARPIVAEIRALGIRVAIDDFGTGFSSLSHLTTLQTDFLKIDKVFVETVGTDSATSQVAPHIIRIAETLGLKVIGEGVENEAQAAFLRAHGVEFAQGWLFYQAMPIDEILKLAERPLDLAGATPAPA</sequence>
<keyword evidence="4" id="KW-0973">c-di-GMP</keyword>
<dbReference type="Pfam" id="PF00563">
    <property type="entry name" value="EAL"/>
    <property type="match status" value="1"/>
</dbReference>
<keyword evidence="5 10" id="KW-0812">Transmembrane</keyword>
<dbReference type="OrthoDB" id="9812358at2"/>
<dbReference type="PROSITE" id="PS50883">
    <property type="entry name" value="EAL"/>
    <property type="match status" value="1"/>
</dbReference>
<keyword evidence="3" id="KW-1003">Cell membrane</keyword>
<dbReference type="SUPFAM" id="SSF141868">
    <property type="entry name" value="EAL domain-like"/>
    <property type="match status" value="1"/>
</dbReference>
<dbReference type="SMART" id="SM00052">
    <property type="entry name" value="EAL"/>
    <property type="match status" value="1"/>
</dbReference>
<dbReference type="InterPro" id="IPR001633">
    <property type="entry name" value="EAL_dom"/>
</dbReference>
<evidence type="ECO:0000313" key="13">
    <source>
        <dbReference type="Proteomes" id="UP000198575"/>
    </source>
</evidence>
<dbReference type="EC" id="3.1.4.52" evidence="2"/>
<evidence type="ECO:0000256" key="10">
    <source>
        <dbReference type="SAM" id="Phobius"/>
    </source>
</evidence>
<proteinExistence type="predicted"/>
<evidence type="ECO:0000256" key="8">
    <source>
        <dbReference type="ARBA" id="ARBA00023136"/>
    </source>
</evidence>
<dbReference type="GO" id="GO:0071111">
    <property type="term" value="F:cyclic-guanylate-specific phosphodiesterase activity"/>
    <property type="evidence" value="ECO:0007669"/>
    <property type="project" value="UniProtKB-EC"/>
</dbReference>
<evidence type="ECO:0000256" key="2">
    <source>
        <dbReference type="ARBA" id="ARBA00012282"/>
    </source>
</evidence>
<keyword evidence="8 10" id="KW-0472">Membrane</keyword>
<dbReference type="InterPro" id="IPR024744">
    <property type="entry name" value="CSS-motif_dom"/>
</dbReference>
<comment type="catalytic activity">
    <reaction evidence="9">
        <text>3',3'-c-di-GMP + H2O = 5'-phosphoguanylyl(3'-&gt;5')guanosine + H(+)</text>
        <dbReference type="Rhea" id="RHEA:24902"/>
        <dbReference type="ChEBI" id="CHEBI:15377"/>
        <dbReference type="ChEBI" id="CHEBI:15378"/>
        <dbReference type="ChEBI" id="CHEBI:58754"/>
        <dbReference type="ChEBI" id="CHEBI:58805"/>
        <dbReference type="EC" id="3.1.4.52"/>
    </reaction>
</comment>
<evidence type="ECO:0000256" key="5">
    <source>
        <dbReference type="ARBA" id="ARBA00022692"/>
    </source>
</evidence>
<reference evidence="12 13" key="1">
    <citation type="submission" date="2016-10" db="EMBL/GenBank/DDBJ databases">
        <authorList>
            <person name="de Groot N.N."/>
        </authorList>
    </citation>
    <scope>NUCLEOTIDE SEQUENCE [LARGE SCALE GENOMIC DNA]</scope>
    <source>
        <strain evidence="12 13">CGMCC 1.7659</strain>
    </source>
</reference>
<dbReference type="InterPro" id="IPR035919">
    <property type="entry name" value="EAL_sf"/>
</dbReference>
<evidence type="ECO:0000256" key="6">
    <source>
        <dbReference type="ARBA" id="ARBA00022801"/>
    </source>
</evidence>
<dbReference type="GO" id="GO:0005886">
    <property type="term" value="C:plasma membrane"/>
    <property type="evidence" value="ECO:0007669"/>
    <property type="project" value="UniProtKB-SubCell"/>
</dbReference>
<dbReference type="Pfam" id="PF12792">
    <property type="entry name" value="CSS-motif"/>
    <property type="match status" value="1"/>
</dbReference>
<evidence type="ECO:0000256" key="4">
    <source>
        <dbReference type="ARBA" id="ARBA00022636"/>
    </source>
</evidence>
<protein>
    <recommendedName>
        <fullName evidence="2">cyclic-guanylate-specific phosphodiesterase</fullName>
        <ecNumber evidence="2">3.1.4.52</ecNumber>
    </recommendedName>
</protein>
<dbReference type="EMBL" id="FOVF01000012">
    <property type="protein sequence ID" value="SFN29408.1"/>
    <property type="molecule type" value="Genomic_DNA"/>
</dbReference>
<dbReference type="PANTHER" id="PTHR33121">
    <property type="entry name" value="CYCLIC DI-GMP PHOSPHODIESTERASE PDEF"/>
    <property type="match status" value="1"/>
</dbReference>
<evidence type="ECO:0000313" key="12">
    <source>
        <dbReference type="EMBL" id="SFN29408.1"/>
    </source>
</evidence>
<feature type="domain" description="EAL" evidence="11">
    <location>
        <begin position="270"/>
        <end position="522"/>
    </location>
</feature>
<keyword evidence="13" id="KW-1185">Reference proteome</keyword>
<keyword evidence="7 10" id="KW-1133">Transmembrane helix</keyword>
<gene>
    <name evidence="12" type="ORF">SAMN05216289_11243</name>
</gene>
<evidence type="ECO:0000256" key="1">
    <source>
        <dbReference type="ARBA" id="ARBA00004651"/>
    </source>
</evidence>
<keyword evidence="6" id="KW-0378">Hydrolase</keyword>
<evidence type="ECO:0000259" key="11">
    <source>
        <dbReference type="PROSITE" id="PS50883"/>
    </source>
</evidence>
<feature type="transmembrane region" description="Helical" evidence="10">
    <location>
        <begin position="241"/>
        <end position="264"/>
    </location>
</feature>
<dbReference type="AlphaFoldDB" id="A0A1I4XU43"/>
<evidence type="ECO:0000256" key="7">
    <source>
        <dbReference type="ARBA" id="ARBA00022989"/>
    </source>
</evidence>
<dbReference type="InterPro" id="IPR050706">
    <property type="entry name" value="Cyclic-di-GMP_PDE-like"/>
</dbReference>